<evidence type="ECO:0000259" key="1">
    <source>
        <dbReference type="Pfam" id="PF12146"/>
    </source>
</evidence>
<dbReference type="Gene3D" id="3.40.50.1820">
    <property type="entry name" value="alpha/beta hydrolase"/>
    <property type="match status" value="1"/>
</dbReference>
<dbReference type="GO" id="GO:0016787">
    <property type="term" value="F:hydrolase activity"/>
    <property type="evidence" value="ECO:0007669"/>
    <property type="project" value="UniProtKB-KW"/>
</dbReference>
<dbReference type="PANTHER" id="PTHR12277">
    <property type="entry name" value="ALPHA/BETA HYDROLASE DOMAIN-CONTAINING PROTEIN"/>
    <property type="match status" value="1"/>
</dbReference>
<protein>
    <submittedName>
        <fullName evidence="2">Alpha/beta fold hydrolase</fullName>
    </submittedName>
</protein>
<gene>
    <name evidence="2" type="ORF">OUO13_15650</name>
</gene>
<name>A0A9X3ISP4_9GAMM</name>
<organism evidence="2 3">
    <name type="scientific">Parathalassolituus penaei</name>
    <dbReference type="NCBI Taxonomy" id="2997323"/>
    <lineage>
        <taxon>Bacteria</taxon>
        <taxon>Pseudomonadati</taxon>
        <taxon>Pseudomonadota</taxon>
        <taxon>Gammaproteobacteria</taxon>
        <taxon>Oceanospirillales</taxon>
        <taxon>Oceanospirillaceae</taxon>
        <taxon>Parathalassolituus</taxon>
    </lineage>
</organism>
<dbReference type="Pfam" id="PF12146">
    <property type="entry name" value="Hydrolase_4"/>
    <property type="match status" value="1"/>
</dbReference>
<reference evidence="2" key="1">
    <citation type="submission" date="2022-11" db="EMBL/GenBank/DDBJ databases">
        <title>Parathalassolutuus dongxingensis gen. nov., sp. nov., a novel member of family Oceanospirillaceae isolated from a coastal shrimp pond in Guangxi, China.</title>
        <authorList>
            <person name="Chen H."/>
        </authorList>
    </citation>
    <scope>NUCLEOTIDE SEQUENCE</scope>
    <source>
        <strain evidence="2">G-43</strain>
    </source>
</reference>
<comment type="caution">
    <text evidence="2">The sequence shown here is derived from an EMBL/GenBank/DDBJ whole genome shotgun (WGS) entry which is preliminary data.</text>
</comment>
<dbReference type="SUPFAM" id="SSF53474">
    <property type="entry name" value="alpha/beta-Hydrolases"/>
    <property type="match status" value="1"/>
</dbReference>
<dbReference type="AlphaFoldDB" id="A0A9X3ISP4"/>
<evidence type="ECO:0000313" key="3">
    <source>
        <dbReference type="Proteomes" id="UP001150830"/>
    </source>
</evidence>
<dbReference type="Proteomes" id="UP001150830">
    <property type="component" value="Unassembled WGS sequence"/>
</dbReference>
<evidence type="ECO:0000313" key="2">
    <source>
        <dbReference type="EMBL" id="MCY0966622.1"/>
    </source>
</evidence>
<proteinExistence type="predicted"/>
<dbReference type="InterPro" id="IPR022742">
    <property type="entry name" value="Hydrolase_4"/>
</dbReference>
<sequence length="332" mass="36602">MVFLNLLRTFGPRRWCRALMMSVVLLAASLLVSGCSSLTSLFFVPQTVWIRTPTELGLDYEDVWLNTVDEVQVHGWWIPAQRPQLREDGLDVWGQVPQPEQDTVVLYLHGNGENISSHIVSVGWLASSGIGLLALDYRGYGASAGQAMVPAVFADIEAAAHWLRQRFPDKRLVVLGQSLGAALAVPFVAKAQDVYGIDALVLEAPFSGYGTIAREALSHSWLGWLLWPFIWLLPGQWDPLRHAGDIHVPVLVMHSRDDGLIPAEQGRAVFGQLHGTDCWLWLQGPHVAGFASTEVRDQARSFILSNACQTFTRQGLLDTMPRLSFSGVAVQG</sequence>
<dbReference type="EMBL" id="JAPNOA010000056">
    <property type="protein sequence ID" value="MCY0966622.1"/>
    <property type="molecule type" value="Genomic_DNA"/>
</dbReference>
<dbReference type="PANTHER" id="PTHR12277:SF81">
    <property type="entry name" value="PROTEIN ABHD13"/>
    <property type="match status" value="1"/>
</dbReference>
<keyword evidence="3" id="KW-1185">Reference proteome</keyword>
<feature type="domain" description="Serine aminopeptidase S33" evidence="1">
    <location>
        <begin position="100"/>
        <end position="225"/>
    </location>
</feature>
<accession>A0A9X3ISP4</accession>
<dbReference type="InterPro" id="IPR029058">
    <property type="entry name" value="AB_hydrolase_fold"/>
</dbReference>
<dbReference type="RefSeq" id="WP_283174824.1">
    <property type="nucleotide sequence ID" value="NZ_JAPNOA010000056.1"/>
</dbReference>
<keyword evidence="2" id="KW-0378">Hydrolase</keyword>